<organism evidence="2 3">
    <name type="scientific">Hydra vulgaris</name>
    <name type="common">Hydra</name>
    <name type="synonym">Hydra attenuata</name>
    <dbReference type="NCBI Taxonomy" id="6087"/>
    <lineage>
        <taxon>Eukaryota</taxon>
        <taxon>Metazoa</taxon>
        <taxon>Cnidaria</taxon>
        <taxon>Hydrozoa</taxon>
        <taxon>Hydroidolina</taxon>
        <taxon>Anthoathecata</taxon>
        <taxon>Aplanulata</taxon>
        <taxon>Hydridae</taxon>
        <taxon>Hydra</taxon>
    </lineage>
</organism>
<accession>A0ABM4BFK3</accession>
<protein>
    <submittedName>
        <fullName evidence="3">Uncharacterized protein LOC136077102 isoform X1</fullName>
    </submittedName>
</protein>
<evidence type="ECO:0000313" key="2">
    <source>
        <dbReference type="Proteomes" id="UP001652625"/>
    </source>
</evidence>
<reference evidence="3" key="2">
    <citation type="submission" date="2025-08" db="UniProtKB">
        <authorList>
            <consortium name="RefSeq"/>
        </authorList>
    </citation>
    <scope>IDENTIFICATION</scope>
</reference>
<evidence type="ECO:0000313" key="3">
    <source>
        <dbReference type="RefSeq" id="XP_065647744.1"/>
    </source>
</evidence>
<keyword evidence="1" id="KW-0732">Signal</keyword>
<proteinExistence type="predicted"/>
<dbReference type="RefSeq" id="XP_065647744.1">
    <property type="nucleotide sequence ID" value="XM_065791672.1"/>
</dbReference>
<feature type="signal peptide" evidence="1">
    <location>
        <begin position="1"/>
        <end position="23"/>
    </location>
</feature>
<name>A0ABM4BFK3_HYDVU</name>
<gene>
    <name evidence="3" type="primary">LOC136077102</name>
</gene>
<evidence type="ECO:0000256" key="1">
    <source>
        <dbReference type="SAM" id="SignalP"/>
    </source>
</evidence>
<keyword evidence="2" id="KW-1185">Reference proteome</keyword>
<dbReference type="GeneID" id="136077102"/>
<reference evidence="2" key="1">
    <citation type="submission" date="2025-05" db="UniProtKB">
        <authorList>
            <consortium name="RefSeq"/>
        </authorList>
    </citation>
    <scope>NUCLEOTIDE SEQUENCE [LARGE SCALE GENOMIC DNA]</scope>
</reference>
<feature type="chain" id="PRO_5046490798" evidence="1">
    <location>
        <begin position="24"/>
        <end position="482"/>
    </location>
</feature>
<dbReference type="Proteomes" id="UP001652625">
    <property type="component" value="Chromosome 02"/>
</dbReference>
<sequence length="482" mass="55394">MLIKICIILLLIIFFLLFQDSLADNKIPTIAWGLFMNYEFNIKPSNTTSCIQACWRKIESGALYEGSLRNTYDLICYCTVTQIGFTFQAWGSTETQSFLFSIFQSESTTCIIGSNVNFRVRISFFLESNDESTIYFIDNFSNPLTHSGRIIITGFVDLKRGYHQSITKERHNESKLYNLVKETYSGTLNKKFENFYTLIAKIGDMSVEDNHTEWAVIVYSNNNSLWVTLNPFVITRPVKTCSLIMAVSNSTINQSLHINFNMTTSADCVVDLENITILMQHHLKLKFAGFIWDDLSINATSLINNIKFDLIYVRKLYIDSFLKFTVIYETDTSPSFLGRELISVIATITCTQFSGDKSIKGYRKMIFTTVLEQLQATTKIYPALTMENSKKIENKTHMCVCTLIKNRQQSPCYQQEKLTGKIIFLPIQISEVLGYDPLTNLLYGKTFREHIVQLNIYSNKSVFIITQDKWLTISSSLNFQKK</sequence>